<comment type="similarity">
    <text evidence="2">Belongs to the small GTPase superfamily. Arf family.</text>
</comment>
<feature type="transmembrane region" description="Helical" evidence="14">
    <location>
        <begin position="534"/>
        <end position="555"/>
    </location>
</feature>
<evidence type="ECO:0000313" key="16">
    <source>
        <dbReference type="Proteomes" id="UP000070168"/>
    </source>
</evidence>
<reference evidence="15 16" key="1">
    <citation type="journal article" date="2016" name="BMC Genomics">
        <title>Genome sequencing and secondary metabolism of the postharvest pathogen Penicillium griseofulvum.</title>
        <authorList>
            <person name="Banani H."/>
            <person name="Marcet-Houben M."/>
            <person name="Ballester A.R."/>
            <person name="Abbruscato P."/>
            <person name="Gonzalez-Candelas L."/>
            <person name="Gabaldon T."/>
            <person name="Spadaro D."/>
        </authorList>
    </citation>
    <scope>NUCLEOTIDE SEQUENCE [LARGE SCALE GENOMIC DNA]</scope>
    <source>
        <strain evidence="15 16">PG3</strain>
    </source>
</reference>
<dbReference type="FunFam" id="3.40.50.300:FF:000024">
    <property type="entry name" value="ADP-ribosylation factor 1"/>
    <property type="match status" value="1"/>
</dbReference>
<feature type="binding site" evidence="11">
    <location>
        <begin position="724"/>
        <end position="727"/>
    </location>
    <ligand>
        <name>GTP</name>
        <dbReference type="ChEBI" id="CHEBI:37565"/>
    </ligand>
</feature>
<dbReference type="GO" id="GO:0046872">
    <property type="term" value="F:metal ion binding"/>
    <property type="evidence" value="ECO:0007669"/>
    <property type="project" value="UniProtKB-KW"/>
</dbReference>
<dbReference type="OrthoDB" id="5430812at2759"/>
<dbReference type="SUPFAM" id="SSF143865">
    <property type="entry name" value="CorA soluble domain-like"/>
    <property type="match status" value="1"/>
</dbReference>
<evidence type="ECO:0000256" key="4">
    <source>
        <dbReference type="ARBA" id="ARBA00022707"/>
    </source>
</evidence>
<keyword evidence="10" id="KW-0449">Lipoprotein</keyword>
<dbReference type="GO" id="GO:0003924">
    <property type="term" value="F:GTPase activity"/>
    <property type="evidence" value="ECO:0007669"/>
    <property type="project" value="InterPro"/>
</dbReference>
<dbReference type="OMA" id="FGTRWIN"/>
<dbReference type="GO" id="GO:0005794">
    <property type="term" value="C:Golgi apparatus"/>
    <property type="evidence" value="ECO:0007669"/>
    <property type="project" value="UniProtKB-SubCell"/>
</dbReference>
<keyword evidence="12" id="KW-0460">Magnesium</keyword>
<gene>
    <name evidence="15" type="ORF">PGRI_028910</name>
</gene>
<dbReference type="AlphaFoldDB" id="A0A135LJ63"/>
<dbReference type="GeneID" id="63705904"/>
<proteinExistence type="inferred from homology"/>
<keyword evidence="8" id="KW-0333">Golgi apparatus</keyword>
<dbReference type="InterPro" id="IPR005225">
    <property type="entry name" value="Small_GTP-bd"/>
</dbReference>
<protein>
    <submittedName>
        <fullName evidence="15">Small GTPase superfamily, ARF/SAR type</fullName>
    </submittedName>
</protein>
<dbReference type="RefSeq" id="XP_040647557.1">
    <property type="nucleotide sequence ID" value="XM_040790604.1"/>
</dbReference>
<keyword evidence="9 11" id="KW-0342">GTP-binding</keyword>
<evidence type="ECO:0000256" key="9">
    <source>
        <dbReference type="ARBA" id="ARBA00023134"/>
    </source>
</evidence>
<dbReference type="PROSITE" id="PS51417">
    <property type="entry name" value="ARF"/>
    <property type="match status" value="1"/>
</dbReference>
<comment type="caution">
    <text evidence="15">The sequence shown here is derived from an EMBL/GenBank/DDBJ whole genome shotgun (WGS) entry which is preliminary data.</text>
</comment>
<feature type="region of interest" description="Disordered" evidence="13">
    <location>
        <begin position="122"/>
        <end position="143"/>
    </location>
</feature>
<dbReference type="Proteomes" id="UP000070168">
    <property type="component" value="Unassembled WGS sequence"/>
</dbReference>
<sequence length="781" mass="88883">MSYTTDSHESTAPQDYYSSLDDEGSLAEKFKNIDDKTQFEAAVLCLKDPLTQNFVLDFGNEDAWCASNLGTDELKLLLSKPRDKCFGTRWINIWAPEEQKESIRAITKHYGVSERLQGMMCTEPVHPRPEPTPTPLPTKRSSRAPSIASSFVHEVDDPESALKNLEPDKSHESASFANLTFSQVTDQIWHFSSVDHGPRYTCIGYNTLFVIPTLSQINGQDLPDGKRLWTWLIQCDDGTIISIQENPFPRRKVVPKEEAQPVLDIVRRNIRFIFAGVSRQHFAMSESESLITIRVRHFSDLGPDQANIKQEDGPSLLFYYIFDDWVSSYGLIAKREHKYGVALEKLRGQMLDRPIVDLVNELHWLGRRLAVLKRLYQSYELIMRRLLQRQRMLRDEARSAHPTPMTYGATFGDMEFTDMRQSSVISNAGYHNTTEKSVGVQLSSTAVARFERLADRINLYCLSEIENCLNEKESLTFLNFNLIALKDSQAVEKLTRITILLAKATILFLPVSLMSAYFSTELIGVKNGYTKTDYWVSFAVIFVASILLLTVFGYASDTMEVHNTFSNPSASPLSPTSLDISLTYPRLLGSEGFLATDNMGITFSRLFDRLWGRKEMRILMVGLDAAGKTTILYKLKLGEIVTTIPTIGFNVETVEYKNIQFTVWDVGGQDKIRPLWRHYFQNTQGIIFVVDSNDRDRIVEAREELQRMLNEDELRDAMLLVFANKQDLPNAMSPAEITQQLGLQSLTRRAWFIQSTCATTGDGLYEGLEWLADALRKTNRD</sequence>
<dbReference type="InterPro" id="IPR045872">
    <property type="entry name" value="Arf1-5-like"/>
</dbReference>
<dbReference type="GO" id="GO:0016192">
    <property type="term" value="P:vesicle-mediated transport"/>
    <property type="evidence" value="ECO:0007669"/>
    <property type="project" value="UniProtKB-KW"/>
</dbReference>
<feature type="binding site" evidence="11">
    <location>
        <begin position="622"/>
        <end position="629"/>
    </location>
    <ligand>
        <name>GTP</name>
        <dbReference type="ChEBI" id="CHEBI:37565"/>
    </ligand>
</feature>
<organism evidence="15 16">
    <name type="scientific">Penicillium patulum</name>
    <name type="common">Penicillium griseofulvum</name>
    <dbReference type="NCBI Taxonomy" id="5078"/>
    <lineage>
        <taxon>Eukaryota</taxon>
        <taxon>Fungi</taxon>
        <taxon>Dikarya</taxon>
        <taxon>Ascomycota</taxon>
        <taxon>Pezizomycotina</taxon>
        <taxon>Eurotiomycetes</taxon>
        <taxon>Eurotiomycetidae</taxon>
        <taxon>Eurotiales</taxon>
        <taxon>Aspergillaceae</taxon>
        <taxon>Penicillium</taxon>
    </lineage>
</organism>
<evidence type="ECO:0000256" key="8">
    <source>
        <dbReference type="ARBA" id="ARBA00023034"/>
    </source>
</evidence>
<comment type="subcellular location">
    <subcellularLocation>
        <location evidence="1">Golgi apparatus</location>
    </subcellularLocation>
</comment>
<feature type="binding site" evidence="12">
    <location>
        <position position="629"/>
    </location>
    <ligand>
        <name>Mg(2+)</name>
        <dbReference type="ChEBI" id="CHEBI:18420"/>
    </ligand>
</feature>
<keyword evidence="12" id="KW-0479">Metal-binding</keyword>
<feature type="transmembrane region" description="Helical" evidence="14">
    <location>
        <begin position="497"/>
        <end position="518"/>
    </location>
</feature>
<keyword evidence="5 11" id="KW-0547">Nucleotide-binding</keyword>
<dbReference type="GO" id="GO:0015031">
    <property type="term" value="P:protein transport"/>
    <property type="evidence" value="ECO:0007669"/>
    <property type="project" value="UniProtKB-KW"/>
</dbReference>
<dbReference type="Gene3D" id="3.40.50.300">
    <property type="entry name" value="P-loop containing nucleotide triphosphate hydrolases"/>
    <property type="match status" value="1"/>
</dbReference>
<dbReference type="InterPro" id="IPR027417">
    <property type="entry name" value="P-loop_NTPase"/>
</dbReference>
<evidence type="ECO:0000313" key="15">
    <source>
        <dbReference type="EMBL" id="KXG49021.1"/>
    </source>
</evidence>
<dbReference type="InterPro" id="IPR006689">
    <property type="entry name" value="Small_GTPase_ARF/SAR"/>
</dbReference>
<keyword evidence="14" id="KW-0812">Transmembrane</keyword>
<evidence type="ECO:0000256" key="13">
    <source>
        <dbReference type="SAM" id="MobiDB-lite"/>
    </source>
</evidence>
<keyword evidence="4" id="KW-0519">Myristate</keyword>
<feature type="binding site" evidence="11">
    <location>
        <position position="668"/>
    </location>
    <ligand>
        <name>GTP</name>
        <dbReference type="ChEBI" id="CHEBI:37565"/>
    </ligand>
</feature>
<keyword evidence="3" id="KW-0813">Transport</keyword>
<evidence type="ECO:0000256" key="14">
    <source>
        <dbReference type="SAM" id="Phobius"/>
    </source>
</evidence>
<dbReference type="InterPro" id="IPR045861">
    <property type="entry name" value="CorA_cytoplasmic_dom"/>
</dbReference>
<dbReference type="SMART" id="SM00178">
    <property type="entry name" value="SAR"/>
    <property type="match status" value="1"/>
</dbReference>
<evidence type="ECO:0000256" key="1">
    <source>
        <dbReference type="ARBA" id="ARBA00004555"/>
    </source>
</evidence>
<dbReference type="PANTHER" id="PTHR11711">
    <property type="entry name" value="ADP RIBOSYLATION FACTOR-RELATED"/>
    <property type="match status" value="1"/>
</dbReference>
<name>A0A135LJ63_PENPA</name>
<dbReference type="GO" id="GO:0005525">
    <property type="term" value="F:GTP binding"/>
    <property type="evidence" value="ECO:0007669"/>
    <property type="project" value="UniProtKB-KW"/>
</dbReference>
<evidence type="ECO:0000256" key="3">
    <source>
        <dbReference type="ARBA" id="ARBA00022448"/>
    </source>
</evidence>
<dbReference type="STRING" id="5078.A0A135LJ63"/>
<evidence type="ECO:0000256" key="11">
    <source>
        <dbReference type="PIRSR" id="PIRSR606689-1"/>
    </source>
</evidence>
<dbReference type="EMBL" id="LHQR01000065">
    <property type="protein sequence ID" value="KXG49021.1"/>
    <property type="molecule type" value="Genomic_DNA"/>
</dbReference>
<dbReference type="PRINTS" id="PR00328">
    <property type="entry name" value="SAR1GTPBP"/>
</dbReference>
<dbReference type="Pfam" id="PF00025">
    <property type="entry name" value="Arf"/>
    <property type="match status" value="1"/>
</dbReference>
<keyword evidence="6" id="KW-0931">ER-Golgi transport</keyword>
<keyword evidence="7" id="KW-0653">Protein transport</keyword>
<evidence type="ECO:0000256" key="12">
    <source>
        <dbReference type="PIRSR" id="PIRSR606689-2"/>
    </source>
</evidence>
<keyword evidence="16" id="KW-1185">Reference proteome</keyword>
<dbReference type="SUPFAM" id="SSF52540">
    <property type="entry name" value="P-loop containing nucleoside triphosphate hydrolases"/>
    <property type="match status" value="1"/>
</dbReference>
<keyword evidence="14" id="KW-1133">Transmembrane helix</keyword>
<evidence type="ECO:0000256" key="2">
    <source>
        <dbReference type="ARBA" id="ARBA00010290"/>
    </source>
</evidence>
<keyword evidence="14" id="KW-0472">Membrane</keyword>
<evidence type="ECO:0000256" key="7">
    <source>
        <dbReference type="ARBA" id="ARBA00022927"/>
    </source>
</evidence>
<evidence type="ECO:0000256" key="6">
    <source>
        <dbReference type="ARBA" id="ARBA00022892"/>
    </source>
</evidence>
<dbReference type="NCBIfam" id="TIGR00231">
    <property type="entry name" value="small_GTP"/>
    <property type="match status" value="1"/>
</dbReference>
<dbReference type="InterPro" id="IPR024156">
    <property type="entry name" value="Small_GTPase_ARF"/>
</dbReference>
<dbReference type="SMART" id="SM00175">
    <property type="entry name" value="RAB"/>
    <property type="match status" value="1"/>
</dbReference>
<evidence type="ECO:0000256" key="10">
    <source>
        <dbReference type="ARBA" id="ARBA00023288"/>
    </source>
</evidence>
<evidence type="ECO:0000256" key="5">
    <source>
        <dbReference type="ARBA" id="ARBA00022741"/>
    </source>
</evidence>
<accession>A0A135LJ63</accession>
<feature type="binding site" evidence="12">
    <location>
        <position position="646"/>
    </location>
    <ligand>
        <name>Mg(2+)</name>
        <dbReference type="ChEBI" id="CHEBI:18420"/>
    </ligand>
</feature>
<dbReference type="SMART" id="SM00177">
    <property type="entry name" value="ARF"/>
    <property type="match status" value="1"/>
</dbReference>
<dbReference type="CDD" id="cd04150">
    <property type="entry name" value="Arf1_5_like"/>
    <property type="match status" value="1"/>
</dbReference>